<reference evidence="3" key="1">
    <citation type="journal article" date="2019" name="Sci. Rep.">
        <title>Draft genome of Tanacetum cinerariifolium, the natural source of mosquito coil.</title>
        <authorList>
            <person name="Yamashiro T."/>
            <person name="Shiraishi A."/>
            <person name="Satake H."/>
            <person name="Nakayama K."/>
        </authorList>
    </citation>
    <scope>NUCLEOTIDE SEQUENCE</scope>
</reference>
<sequence length="93" mass="10239">MALAIIYLATVLITNLVDDLSYYTTKYTSPALTQKVFSNMRKIGKGFSSIETPLFATMLVQPQATAEEEEDEEDDMSVDPTPPSPTHEPTPPS</sequence>
<evidence type="ECO:0000256" key="1">
    <source>
        <dbReference type="SAM" id="MobiDB-lite"/>
    </source>
</evidence>
<feature type="signal peptide" evidence="2">
    <location>
        <begin position="1"/>
        <end position="19"/>
    </location>
</feature>
<comment type="caution">
    <text evidence="3">The sequence shown here is derived from an EMBL/GenBank/DDBJ whole genome shotgun (WGS) entry which is preliminary data.</text>
</comment>
<evidence type="ECO:0000313" key="3">
    <source>
        <dbReference type="EMBL" id="GFA00111.1"/>
    </source>
</evidence>
<keyword evidence="2" id="KW-0732">Signal</keyword>
<feature type="chain" id="PRO_5025446607" evidence="2">
    <location>
        <begin position="20"/>
        <end position="93"/>
    </location>
</feature>
<gene>
    <name evidence="3" type="ORF">Tci_572083</name>
</gene>
<feature type="compositionally biased region" description="Pro residues" evidence="1">
    <location>
        <begin position="80"/>
        <end position="93"/>
    </location>
</feature>
<proteinExistence type="predicted"/>
<accession>A0A699IZS8</accession>
<feature type="region of interest" description="Disordered" evidence="1">
    <location>
        <begin position="60"/>
        <end position="93"/>
    </location>
</feature>
<evidence type="ECO:0000256" key="2">
    <source>
        <dbReference type="SAM" id="SignalP"/>
    </source>
</evidence>
<dbReference type="EMBL" id="BKCJ010353851">
    <property type="protein sequence ID" value="GFA00111.1"/>
    <property type="molecule type" value="Genomic_DNA"/>
</dbReference>
<protein>
    <submittedName>
        <fullName evidence="3">Uncharacterized protein</fullName>
    </submittedName>
</protein>
<name>A0A699IZS8_TANCI</name>
<organism evidence="3">
    <name type="scientific">Tanacetum cinerariifolium</name>
    <name type="common">Dalmatian daisy</name>
    <name type="synonym">Chrysanthemum cinerariifolium</name>
    <dbReference type="NCBI Taxonomy" id="118510"/>
    <lineage>
        <taxon>Eukaryota</taxon>
        <taxon>Viridiplantae</taxon>
        <taxon>Streptophyta</taxon>
        <taxon>Embryophyta</taxon>
        <taxon>Tracheophyta</taxon>
        <taxon>Spermatophyta</taxon>
        <taxon>Magnoliopsida</taxon>
        <taxon>eudicotyledons</taxon>
        <taxon>Gunneridae</taxon>
        <taxon>Pentapetalae</taxon>
        <taxon>asterids</taxon>
        <taxon>campanulids</taxon>
        <taxon>Asterales</taxon>
        <taxon>Asteraceae</taxon>
        <taxon>Asteroideae</taxon>
        <taxon>Anthemideae</taxon>
        <taxon>Anthemidinae</taxon>
        <taxon>Tanacetum</taxon>
    </lineage>
</organism>
<dbReference type="AlphaFoldDB" id="A0A699IZS8"/>
<feature type="compositionally biased region" description="Acidic residues" evidence="1">
    <location>
        <begin position="66"/>
        <end position="77"/>
    </location>
</feature>